<name>A0ABQ7SEX3_PHRPL</name>
<comment type="similarity">
    <text evidence="2">Belongs to the ZIP transporter (TC 2.A.5) family.</text>
</comment>
<evidence type="ECO:0000313" key="8">
    <source>
        <dbReference type="EMBL" id="KAH0615882.1"/>
    </source>
</evidence>
<feature type="chain" id="PRO_5046260524" description="Solute carrier family 39 member 8" evidence="7">
    <location>
        <begin position="29"/>
        <end position="428"/>
    </location>
</feature>
<comment type="subcellular location">
    <subcellularLocation>
        <location evidence="1">Membrane</location>
        <topology evidence="1">Multi-pass membrane protein</topology>
    </subcellularLocation>
</comment>
<comment type="caution">
    <text evidence="8">The sequence shown here is derived from an EMBL/GenBank/DDBJ whole genome shotgun (WGS) entry which is preliminary data.</text>
</comment>
<dbReference type="PANTHER" id="PTHR12191">
    <property type="entry name" value="SOLUTE CARRIER FAMILY 39"/>
    <property type="match status" value="1"/>
</dbReference>
<dbReference type="Proteomes" id="UP000826234">
    <property type="component" value="Unassembled WGS sequence"/>
</dbReference>
<evidence type="ECO:0000256" key="7">
    <source>
        <dbReference type="SAM" id="SignalP"/>
    </source>
</evidence>
<evidence type="ECO:0000256" key="1">
    <source>
        <dbReference type="ARBA" id="ARBA00004141"/>
    </source>
</evidence>
<proteinExistence type="inferred from homology"/>
<feature type="transmembrane region" description="Helical" evidence="6">
    <location>
        <begin position="358"/>
        <end position="377"/>
    </location>
</feature>
<evidence type="ECO:0000256" key="5">
    <source>
        <dbReference type="ARBA" id="ARBA00023136"/>
    </source>
</evidence>
<dbReference type="Pfam" id="PF02535">
    <property type="entry name" value="Zip"/>
    <property type="match status" value="2"/>
</dbReference>
<organism evidence="8 9">
    <name type="scientific">Phrynosoma platyrhinos</name>
    <name type="common">Desert horned lizard</name>
    <dbReference type="NCBI Taxonomy" id="52577"/>
    <lineage>
        <taxon>Eukaryota</taxon>
        <taxon>Metazoa</taxon>
        <taxon>Chordata</taxon>
        <taxon>Craniata</taxon>
        <taxon>Vertebrata</taxon>
        <taxon>Euteleostomi</taxon>
        <taxon>Lepidosauria</taxon>
        <taxon>Squamata</taxon>
        <taxon>Bifurcata</taxon>
        <taxon>Unidentata</taxon>
        <taxon>Episquamata</taxon>
        <taxon>Toxicofera</taxon>
        <taxon>Iguania</taxon>
        <taxon>Phrynosomatidae</taxon>
        <taxon>Phrynosomatinae</taxon>
        <taxon>Phrynosoma</taxon>
    </lineage>
</organism>
<feature type="transmembrane region" description="Helical" evidence="6">
    <location>
        <begin position="138"/>
        <end position="159"/>
    </location>
</feature>
<evidence type="ECO:0000256" key="6">
    <source>
        <dbReference type="SAM" id="Phobius"/>
    </source>
</evidence>
<feature type="signal peptide" evidence="7">
    <location>
        <begin position="1"/>
        <end position="28"/>
    </location>
</feature>
<evidence type="ECO:0000313" key="9">
    <source>
        <dbReference type="Proteomes" id="UP000826234"/>
    </source>
</evidence>
<evidence type="ECO:0000256" key="2">
    <source>
        <dbReference type="ARBA" id="ARBA00006939"/>
    </source>
</evidence>
<reference evidence="8 9" key="1">
    <citation type="journal article" date="2022" name="Gigascience">
        <title>A chromosome-level genome assembly and annotation of the desert horned lizard, Phrynosoma platyrhinos, provides insight into chromosomal rearrangements among reptiles.</title>
        <authorList>
            <person name="Koochekian N."/>
            <person name="Ascanio A."/>
            <person name="Farleigh K."/>
            <person name="Card D.C."/>
            <person name="Schield D.R."/>
            <person name="Castoe T.A."/>
            <person name="Jezkova T."/>
        </authorList>
    </citation>
    <scope>NUCLEOTIDE SEQUENCE [LARGE SCALE GENOMIC DNA]</scope>
    <source>
        <strain evidence="8">NK-2021</strain>
    </source>
</reference>
<feature type="transmembrane region" description="Helical" evidence="6">
    <location>
        <begin position="171"/>
        <end position="193"/>
    </location>
</feature>
<feature type="transmembrane region" description="Helical" evidence="6">
    <location>
        <begin position="333"/>
        <end position="352"/>
    </location>
</feature>
<gene>
    <name evidence="8" type="ORF">JD844_026483</name>
</gene>
<evidence type="ECO:0000256" key="3">
    <source>
        <dbReference type="ARBA" id="ARBA00022692"/>
    </source>
</evidence>
<keyword evidence="5 6" id="KW-0472">Membrane</keyword>
<keyword evidence="4 6" id="KW-1133">Transmembrane helix</keyword>
<feature type="transmembrane region" description="Helical" evidence="6">
    <location>
        <begin position="205"/>
        <end position="222"/>
    </location>
</feature>
<protein>
    <recommendedName>
        <fullName evidence="10">Solute carrier family 39 member 8</fullName>
    </recommendedName>
</protein>
<accession>A0ABQ7SEX3</accession>
<keyword evidence="9" id="KW-1185">Reference proteome</keyword>
<dbReference type="InterPro" id="IPR050799">
    <property type="entry name" value="ZIP_Transporter"/>
</dbReference>
<dbReference type="PANTHER" id="PTHR12191:SF2">
    <property type="entry name" value="METAL CATION SYMPORTER ZIP8"/>
    <property type="match status" value="1"/>
</dbReference>
<dbReference type="InterPro" id="IPR003689">
    <property type="entry name" value="ZIP"/>
</dbReference>
<evidence type="ECO:0008006" key="10">
    <source>
        <dbReference type="Google" id="ProtNLM"/>
    </source>
</evidence>
<evidence type="ECO:0000256" key="4">
    <source>
        <dbReference type="ARBA" id="ARBA00022989"/>
    </source>
</evidence>
<sequence length="428" mass="46363">MPAASPFAAGTLLLETALLWGLCALASATQEFPFSGDVLALFGENRSLSAAALDQMLQAMGAGRRLEESLPAGQLGSLRYNRCMSAEDIFSVHGMSNSTKVTASSFSTICPAVLQQLIFHPCEKSTSKGNSKPSPTEVWGFGFLAVTIINFAALLGLVLTPLLKKDYFPKILTYFVGLAIGTLFSNAIFQLIPEAFGFDPKIDNYIEKAVAVFGGFYILFFVERVLKMILKTYSHTAHNHFEPEELKPPSNLPLPVESFKPINGTMCYANPAIAEANGNLNFDSVSVVSGQSVVSPQKKCLKIKLKLNLSPTLSHLKGDFVILLNAGMSTRQALFFNFLSACSCYVGLAFGIVVGNNFAPNIIFAIAGGMFLYISLADMFPEMNDMMREKVTGRKTDLAFFLIQNAGLLTGFAAILLITLYAGDIELE</sequence>
<feature type="transmembrane region" description="Helical" evidence="6">
    <location>
        <begin position="398"/>
        <end position="422"/>
    </location>
</feature>
<keyword evidence="7" id="KW-0732">Signal</keyword>
<keyword evidence="3 6" id="KW-0812">Transmembrane</keyword>
<dbReference type="EMBL" id="JAIPUX010005290">
    <property type="protein sequence ID" value="KAH0615882.1"/>
    <property type="molecule type" value="Genomic_DNA"/>
</dbReference>